<dbReference type="SMART" id="SM00448">
    <property type="entry name" value="REC"/>
    <property type="match status" value="1"/>
</dbReference>
<keyword evidence="2" id="KW-0902">Two-component regulatory system</keyword>
<evidence type="ECO:0000259" key="8">
    <source>
        <dbReference type="PROSITE" id="PS50110"/>
    </source>
</evidence>
<feature type="domain" description="Response regulatory" evidence="8">
    <location>
        <begin position="14"/>
        <end position="132"/>
    </location>
</feature>
<evidence type="ECO:0000256" key="1">
    <source>
        <dbReference type="ARBA" id="ARBA00022553"/>
    </source>
</evidence>
<dbReference type="SMART" id="SM00862">
    <property type="entry name" value="Trans_reg_C"/>
    <property type="match status" value="1"/>
</dbReference>
<dbReference type="PROSITE" id="PS51755">
    <property type="entry name" value="OMPR_PHOB"/>
    <property type="match status" value="1"/>
</dbReference>
<dbReference type="GO" id="GO:0000156">
    <property type="term" value="F:phosphorelay response regulator activity"/>
    <property type="evidence" value="ECO:0007669"/>
    <property type="project" value="TreeGrafter"/>
</dbReference>
<feature type="DNA-binding region" description="OmpR/PhoB-type" evidence="7">
    <location>
        <begin position="144"/>
        <end position="238"/>
    </location>
</feature>
<sequence length="240" mass="26414">MMQLETPGGEIIRRIAVLEDDDDIRELIGLYLKRDSMEPVLFASPVTFLAWLDIQKTPPDLLILDLMMPELSGADVIKAVRKRPSCDNMPIVVCSAKAAESDVILTLGLGADTYVRKPFNPHELVAQVGAMLRRAQAGTTTSQQRVMTAGPISVDSARKTASVGGKPIDLTPAEYHILTMLVERKGSVVSREDLLRATGETDAVERVIDVHITSIRHKLSYAAHLLRTSRSFGYYIEDDA</sequence>
<dbReference type="InterPro" id="IPR039420">
    <property type="entry name" value="WalR-like"/>
</dbReference>
<feature type="modified residue" description="4-aspartylphosphate" evidence="6">
    <location>
        <position position="65"/>
    </location>
</feature>
<feature type="domain" description="OmpR/PhoB-type" evidence="9">
    <location>
        <begin position="144"/>
        <end position="238"/>
    </location>
</feature>
<evidence type="ECO:0000313" key="11">
    <source>
        <dbReference type="Proteomes" id="UP000266042"/>
    </source>
</evidence>
<dbReference type="RefSeq" id="WP_119086960.1">
    <property type="nucleotide sequence ID" value="NZ_QXIV01000009.1"/>
</dbReference>
<reference evidence="10 11" key="1">
    <citation type="submission" date="2018-09" db="EMBL/GenBank/DDBJ databases">
        <title>Discovery and Ecogenomic Context for Candidatus Cryosericales, a Global Caldiserica Order Active in Thawing Permafrost.</title>
        <authorList>
            <person name="Martinez M.A."/>
            <person name="Woodcroft B.J."/>
            <person name="Ignacio Espinoza J.C."/>
            <person name="Zayed A."/>
            <person name="Singleton C.M."/>
            <person name="Boyd J."/>
            <person name="Li Y.-F."/>
            <person name="Purvine S."/>
            <person name="Maughan H."/>
            <person name="Hodgkins S.B."/>
            <person name="Anderson D."/>
            <person name="Sederholm M."/>
            <person name="Temperton B."/>
            <person name="Saleska S.R."/>
            <person name="Tyson G.W."/>
            <person name="Rich V.I."/>
        </authorList>
    </citation>
    <scope>NUCLEOTIDE SEQUENCE [LARGE SCALE GENOMIC DNA]</scope>
    <source>
        <strain evidence="10 11">SMC3</strain>
    </source>
</reference>
<dbReference type="PANTHER" id="PTHR48111:SF1">
    <property type="entry name" value="TWO-COMPONENT RESPONSE REGULATOR ORR33"/>
    <property type="match status" value="1"/>
</dbReference>
<comment type="caution">
    <text evidence="10">The sequence shown here is derived from an EMBL/GenBank/DDBJ whole genome shotgun (WGS) entry which is preliminary data.</text>
</comment>
<keyword evidence="5" id="KW-0804">Transcription</keyword>
<evidence type="ECO:0000259" key="9">
    <source>
        <dbReference type="PROSITE" id="PS51755"/>
    </source>
</evidence>
<dbReference type="SUPFAM" id="SSF46894">
    <property type="entry name" value="C-terminal effector domain of the bipartite response regulators"/>
    <property type="match status" value="1"/>
</dbReference>
<dbReference type="Proteomes" id="UP000266042">
    <property type="component" value="Unassembled WGS sequence"/>
</dbReference>
<keyword evidence="4 7" id="KW-0238">DNA-binding</keyword>
<evidence type="ECO:0000256" key="4">
    <source>
        <dbReference type="ARBA" id="ARBA00023125"/>
    </source>
</evidence>
<dbReference type="SUPFAM" id="SSF52172">
    <property type="entry name" value="CheY-like"/>
    <property type="match status" value="1"/>
</dbReference>
<dbReference type="InterPro" id="IPR001789">
    <property type="entry name" value="Sig_transdc_resp-reg_receiver"/>
</dbReference>
<evidence type="ECO:0000256" key="2">
    <source>
        <dbReference type="ARBA" id="ARBA00023012"/>
    </source>
</evidence>
<dbReference type="Gene3D" id="1.10.10.10">
    <property type="entry name" value="Winged helix-like DNA-binding domain superfamily/Winged helix DNA-binding domain"/>
    <property type="match status" value="1"/>
</dbReference>
<proteinExistence type="predicted"/>
<dbReference type="InterPro" id="IPR011006">
    <property type="entry name" value="CheY-like_superfamily"/>
</dbReference>
<evidence type="ECO:0000313" key="10">
    <source>
        <dbReference type="EMBL" id="RIE14600.1"/>
    </source>
</evidence>
<evidence type="ECO:0000256" key="5">
    <source>
        <dbReference type="ARBA" id="ARBA00023163"/>
    </source>
</evidence>
<protein>
    <submittedName>
        <fullName evidence="10">DNA-binding response regulator</fullName>
    </submittedName>
</protein>
<keyword evidence="1 6" id="KW-0597">Phosphoprotein</keyword>
<dbReference type="InterPro" id="IPR016032">
    <property type="entry name" value="Sig_transdc_resp-reg_C-effctor"/>
</dbReference>
<name>A0A398DIH6_9BACT</name>
<dbReference type="CDD" id="cd00383">
    <property type="entry name" value="trans_reg_C"/>
    <property type="match status" value="1"/>
</dbReference>
<keyword evidence="3" id="KW-0805">Transcription regulation</keyword>
<dbReference type="Gene3D" id="3.40.50.2300">
    <property type="match status" value="1"/>
</dbReference>
<dbReference type="EMBL" id="QXIW01000010">
    <property type="protein sequence ID" value="RIE14600.1"/>
    <property type="molecule type" value="Genomic_DNA"/>
</dbReference>
<gene>
    <name evidence="10" type="ORF">SMC3_01650</name>
</gene>
<evidence type="ECO:0000256" key="6">
    <source>
        <dbReference type="PROSITE-ProRule" id="PRU00169"/>
    </source>
</evidence>
<dbReference type="GO" id="GO:0005829">
    <property type="term" value="C:cytosol"/>
    <property type="evidence" value="ECO:0007669"/>
    <property type="project" value="TreeGrafter"/>
</dbReference>
<dbReference type="InterPro" id="IPR001867">
    <property type="entry name" value="OmpR/PhoB-type_DNA-bd"/>
</dbReference>
<dbReference type="InterPro" id="IPR036388">
    <property type="entry name" value="WH-like_DNA-bd_sf"/>
</dbReference>
<accession>A0A398DIH6</accession>
<dbReference type="GO" id="GO:0006355">
    <property type="term" value="P:regulation of DNA-templated transcription"/>
    <property type="evidence" value="ECO:0007669"/>
    <property type="project" value="InterPro"/>
</dbReference>
<organism evidence="10 11">
    <name type="scientific">Candidatus Cryosericum hinesii</name>
    <dbReference type="NCBI Taxonomy" id="2290915"/>
    <lineage>
        <taxon>Bacteria</taxon>
        <taxon>Pseudomonadati</taxon>
        <taxon>Caldisericota/Cryosericota group</taxon>
        <taxon>Candidatus Cryosericota</taxon>
        <taxon>Candidatus Cryosericia</taxon>
        <taxon>Candidatus Cryosericales</taxon>
        <taxon>Candidatus Cryosericaceae</taxon>
        <taxon>Candidatus Cryosericum</taxon>
    </lineage>
</organism>
<dbReference type="Pfam" id="PF00486">
    <property type="entry name" value="Trans_reg_C"/>
    <property type="match status" value="1"/>
</dbReference>
<evidence type="ECO:0000256" key="7">
    <source>
        <dbReference type="PROSITE-ProRule" id="PRU01091"/>
    </source>
</evidence>
<dbReference type="GO" id="GO:0000976">
    <property type="term" value="F:transcription cis-regulatory region binding"/>
    <property type="evidence" value="ECO:0007669"/>
    <property type="project" value="TreeGrafter"/>
</dbReference>
<dbReference type="PROSITE" id="PS50110">
    <property type="entry name" value="RESPONSE_REGULATORY"/>
    <property type="match status" value="1"/>
</dbReference>
<evidence type="ECO:0000256" key="3">
    <source>
        <dbReference type="ARBA" id="ARBA00023015"/>
    </source>
</evidence>
<dbReference type="PANTHER" id="PTHR48111">
    <property type="entry name" value="REGULATOR OF RPOS"/>
    <property type="match status" value="1"/>
</dbReference>
<dbReference type="AlphaFoldDB" id="A0A398DIH6"/>
<dbReference type="GO" id="GO:0032993">
    <property type="term" value="C:protein-DNA complex"/>
    <property type="evidence" value="ECO:0007669"/>
    <property type="project" value="TreeGrafter"/>
</dbReference>
<dbReference type="Pfam" id="PF00072">
    <property type="entry name" value="Response_reg"/>
    <property type="match status" value="1"/>
</dbReference>